<dbReference type="PROSITE" id="PS50871">
    <property type="entry name" value="C1Q"/>
    <property type="match status" value="1"/>
</dbReference>
<evidence type="ECO:0000256" key="4">
    <source>
        <dbReference type="ARBA" id="ARBA00023119"/>
    </source>
</evidence>
<evidence type="ECO:0000256" key="2">
    <source>
        <dbReference type="ARBA" id="ARBA00022525"/>
    </source>
</evidence>
<dbReference type="PANTHER" id="PTHR15427">
    <property type="entry name" value="EMILIN ELASTIN MICROFIBRIL INTERFACE-LOCATED PROTEIN ELASTIN MICROFIBRIL INTERFACER"/>
    <property type="match status" value="1"/>
</dbReference>
<evidence type="ECO:0000313" key="8">
    <source>
        <dbReference type="Proteomes" id="UP000694523"/>
    </source>
</evidence>
<comment type="subcellular location">
    <subcellularLocation>
        <location evidence="1">Secreted</location>
        <location evidence="1">Extracellular space</location>
        <location evidence="1">Extracellular matrix</location>
    </subcellularLocation>
</comment>
<name>A0A8C6WII7_9GOBI</name>
<sequence length="179" mass="19837">MMKITVLVFLISCAVCGAQDTPDLMDRVAQLEKELTELKTQVYLMLLCCENISGTPKVAFSAYNIGSGNTGPFNVDTPLKYKSLFSNIGNNYNPVTGMFTATVKGLYFFRFSMHNSHQANSVVSLMKNDVRVASVYDTYASDFHDIGSNAAVLPLEVGDMVYDDVMNYHTFTGFLLFTN</sequence>
<dbReference type="Pfam" id="PF00386">
    <property type="entry name" value="C1q"/>
    <property type="match status" value="1"/>
</dbReference>
<keyword evidence="2" id="KW-0964">Secreted</keyword>
<keyword evidence="8" id="KW-1185">Reference proteome</keyword>
<dbReference type="InterPro" id="IPR050392">
    <property type="entry name" value="Collagen/C1q_domain"/>
</dbReference>
<dbReference type="SUPFAM" id="SSF49842">
    <property type="entry name" value="TNF-like"/>
    <property type="match status" value="1"/>
</dbReference>
<evidence type="ECO:0000256" key="5">
    <source>
        <dbReference type="SAM" id="SignalP"/>
    </source>
</evidence>
<accession>A0A8C6WII7</accession>
<dbReference type="Proteomes" id="UP000694523">
    <property type="component" value="Unplaced"/>
</dbReference>
<reference evidence="7" key="1">
    <citation type="submission" date="2025-08" db="UniProtKB">
        <authorList>
            <consortium name="Ensembl"/>
        </authorList>
    </citation>
    <scope>IDENTIFICATION</scope>
</reference>
<evidence type="ECO:0000259" key="6">
    <source>
        <dbReference type="PROSITE" id="PS50871"/>
    </source>
</evidence>
<dbReference type="SMART" id="SM00110">
    <property type="entry name" value="C1Q"/>
    <property type="match status" value="1"/>
</dbReference>
<proteinExistence type="predicted"/>
<dbReference type="Gene3D" id="2.60.120.40">
    <property type="match status" value="1"/>
</dbReference>
<feature type="signal peptide" evidence="5">
    <location>
        <begin position="1"/>
        <end position="18"/>
    </location>
</feature>
<reference evidence="7" key="2">
    <citation type="submission" date="2025-09" db="UniProtKB">
        <authorList>
            <consortium name="Ensembl"/>
        </authorList>
    </citation>
    <scope>IDENTIFICATION</scope>
</reference>
<evidence type="ECO:0000313" key="7">
    <source>
        <dbReference type="Ensembl" id="ENSNMLP00000009866.1"/>
    </source>
</evidence>
<dbReference type="Ensembl" id="ENSNMLT00000011141.1">
    <property type="protein sequence ID" value="ENSNMLP00000009866.1"/>
    <property type="gene ID" value="ENSNMLG00000006834.1"/>
</dbReference>
<organism evidence="7 8">
    <name type="scientific">Neogobius melanostomus</name>
    <name type="common">round goby</name>
    <dbReference type="NCBI Taxonomy" id="47308"/>
    <lineage>
        <taxon>Eukaryota</taxon>
        <taxon>Metazoa</taxon>
        <taxon>Chordata</taxon>
        <taxon>Craniata</taxon>
        <taxon>Vertebrata</taxon>
        <taxon>Euteleostomi</taxon>
        <taxon>Actinopterygii</taxon>
        <taxon>Neopterygii</taxon>
        <taxon>Teleostei</taxon>
        <taxon>Neoteleostei</taxon>
        <taxon>Acanthomorphata</taxon>
        <taxon>Gobiaria</taxon>
        <taxon>Gobiiformes</taxon>
        <taxon>Gobioidei</taxon>
        <taxon>Gobiidae</taxon>
        <taxon>Benthophilinae</taxon>
        <taxon>Neogobiini</taxon>
        <taxon>Neogobius</taxon>
    </lineage>
</organism>
<keyword evidence="5" id="KW-0732">Signal</keyword>
<dbReference type="InterPro" id="IPR008983">
    <property type="entry name" value="Tumour_necrosis_fac-like_dom"/>
</dbReference>
<keyword evidence="4" id="KW-0176">Collagen</keyword>
<feature type="domain" description="C1q" evidence="6">
    <location>
        <begin position="53"/>
        <end position="179"/>
    </location>
</feature>
<dbReference type="PANTHER" id="PTHR15427:SF52">
    <property type="entry name" value="C1Q DOMAIN-CONTAINING PROTEIN"/>
    <property type="match status" value="1"/>
</dbReference>
<feature type="chain" id="PRO_5034670398" description="C1q domain-containing protein" evidence="5">
    <location>
        <begin position="19"/>
        <end position="179"/>
    </location>
</feature>
<dbReference type="InterPro" id="IPR001073">
    <property type="entry name" value="C1q_dom"/>
</dbReference>
<protein>
    <recommendedName>
        <fullName evidence="6">C1q domain-containing protein</fullName>
    </recommendedName>
</protein>
<keyword evidence="3" id="KW-0272">Extracellular matrix</keyword>
<dbReference type="PRINTS" id="PR00007">
    <property type="entry name" value="COMPLEMNTC1Q"/>
</dbReference>
<dbReference type="AlphaFoldDB" id="A0A8C6WII7"/>
<evidence type="ECO:0000256" key="1">
    <source>
        <dbReference type="ARBA" id="ARBA00004498"/>
    </source>
</evidence>
<dbReference type="GO" id="GO:0005581">
    <property type="term" value="C:collagen trimer"/>
    <property type="evidence" value="ECO:0007669"/>
    <property type="project" value="UniProtKB-KW"/>
</dbReference>
<evidence type="ECO:0000256" key="3">
    <source>
        <dbReference type="ARBA" id="ARBA00022530"/>
    </source>
</evidence>